<reference evidence="1" key="1">
    <citation type="journal article" date="2015" name="Nature">
        <title>Complex archaea that bridge the gap between prokaryotes and eukaryotes.</title>
        <authorList>
            <person name="Spang A."/>
            <person name="Saw J.H."/>
            <person name="Jorgensen S.L."/>
            <person name="Zaremba-Niedzwiedzka K."/>
            <person name="Martijn J."/>
            <person name="Lind A.E."/>
            <person name="van Eijk R."/>
            <person name="Schleper C."/>
            <person name="Guy L."/>
            <person name="Ettema T.J."/>
        </authorList>
    </citation>
    <scope>NUCLEOTIDE SEQUENCE</scope>
</reference>
<organism evidence="1">
    <name type="scientific">marine sediment metagenome</name>
    <dbReference type="NCBI Taxonomy" id="412755"/>
    <lineage>
        <taxon>unclassified sequences</taxon>
        <taxon>metagenomes</taxon>
        <taxon>ecological metagenomes</taxon>
    </lineage>
</organism>
<dbReference type="AlphaFoldDB" id="A0A0F9B313"/>
<gene>
    <name evidence="1" type="ORF">LCGC14_2499440</name>
</gene>
<protein>
    <submittedName>
        <fullName evidence="1">Uncharacterized protein</fullName>
    </submittedName>
</protein>
<accession>A0A0F9B313</accession>
<feature type="non-terminal residue" evidence="1">
    <location>
        <position position="1"/>
    </location>
</feature>
<dbReference type="EMBL" id="LAZR01039815">
    <property type="protein sequence ID" value="KKL16055.1"/>
    <property type="molecule type" value="Genomic_DNA"/>
</dbReference>
<name>A0A0F9B313_9ZZZZ</name>
<sequence length="132" mass="13713">AAGQYAAASIDSADLATANKTFKCNFTLFDSTGLLDADDIPSISSCTRPGRAITITEIWAETDAGTPSINLQRDDGTPANICTANLTPTTGGATCTVAAAEDNFAATDRLDFVMVLASTAKRINVAIEYTVD</sequence>
<comment type="caution">
    <text evidence="1">The sequence shown here is derived from an EMBL/GenBank/DDBJ whole genome shotgun (WGS) entry which is preliminary data.</text>
</comment>
<evidence type="ECO:0000313" key="1">
    <source>
        <dbReference type="EMBL" id="KKL16055.1"/>
    </source>
</evidence>
<proteinExistence type="predicted"/>